<proteinExistence type="predicted"/>
<dbReference type="PaxDb" id="3880-AES92155"/>
<dbReference type="EMBL" id="CM001220">
    <property type="protein sequence ID" value="AES92155.1"/>
    <property type="molecule type" value="Genomic_DNA"/>
</dbReference>
<keyword evidence="3" id="KW-1185">Reference proteome</keyword>
<dbReference type="HOGENOM" id="CLU_3017283_0_0_1"/>
<name>G7JS57_MEDTR</name>
<evidence type="ECO:0000313" key="2">
    <source>
        <dbReference type="EnsemblPlants" id="AES92155"/>
    </source>
</evidence>
<evidence type="ECO:0000313" key="1">
    <source>
        <dbReference type="EMBL" id="AES92155.1"/>
    </source>
</evidence>
<reference evidence="2" key="3">
    <citation type="submission" date="2015-04" db="UniProtKB">
        <authorList>
            <consortium name="EnsemblPlants"/>
        </authorList>
    </citation>
    <scope>IDENTIFICATION</scope>
    <source>
        <strain evidence="2">cv. Jemalong A17</strain>
    </source>
</reference>
<reference evidence="1 3" key="1">
    <citation type="journal article" date="2011" name="Nature">
        <title>The Medicago genome provides insight into the evolution of rhizobial symbioses.</title>
        <authorList>
            <person name="Young N.D."/>
            <person name="Debelle F."/>
            <person name="Oldroyd G.E."/>
            <person name="Geurts R."/>
            <person name="Cannon S.B."/>
            <person name="Udvardi M.K."/>
            <person name="Benedito V.A."/>
            <person name="Mayer K.F."/>
            <person name="Gouzy J."/>
            <person name="Schoof H."/>
            <person name="Van de Peer Y."/>
            <person name="Proost S."/>
            <person name="Cook D.R."/>
            <person name="Meyers B.C."/>
            <person name="Spannagl M."/>
            <person name="Cheung F."/>
            <person name="De Mita S."/>
            <person name="Krishnakumar V."/>
            <person name="Gundlach H."/>
            <person name="Zhou S."/>
            <person name="Mudge J."/>
            <person name="Bharti A.K."/>
            <person name="Murray J.D."/>
            <person name="Naoumkina M.A."/>
            <person name="Rosen B."/>
            <person name="Silverstein K.A."/>
            <person name="Tang H."/>
            <person name="Rombauts S."/>
            <person name="Zhao P.X."/>
            <person name="Zhou P."/>
            <person name="Barbe V."/>
            <person name="Bardou P."/>
            <person name="Bechner M."/>
            <person name="Bellec A."/>
            <person name="Berger A."/>
            <person name="Berges H."/>
            <person name="Bidwell S."/>
            <person name="Bisseling T."/>
            <person name="Choisne N."/>
            <person name="Couloux A."/>
            <person name="Denny R."/>
            <person name="Deshpande S."/>
            <person name="Dai X."/>
            <person name="Doyle J.J."/>
            <person name="Dudez A.M."/>
            <person name="Farmer A.D."/>
            <person name="Fouteau S."/>
            <person name="Franken C."/>
            <person name="Gibelin C."/>
            <person name="Gish J."/>
            <person name="Goldstein S."/>
            <person name="Gonzalez A.J."/>
            <person name="Green P.J."/>
            <person name="Hallab A."/>
            <person name="Hartog M."/>
            <person name="Hua A."/>
            <person name="Humphray S.J."/>
            <person name="Jeong D.H."/>
            <person name="Jing Y."/>
            <person name="Jocker A."/>
            <person name="Kenton S.M."/>
            <person name="Kim D.J."/>
            <person name="Klee K."/>
            <person name="Lai H."/>
            <person name="Lang C."/>
            <person name="Lin S."/>
            <person name="Macmil S.L."/>
            <person name="Magdelenat G."/>
            <person name="Matthews L."/>
            <person name="McCorrison J."/>
            <person name="Monaghan E.L."/>
            <person name="Mun J.H."/>
            <person name="Najar F.Z."/>
            <person name="Nicholson C."/>
            <person name="Noirot C."/>
            <person name="O'Bleness M."/>
            <person name="Paule C.R."/>
            <person name="Poulain J."/>
            <person name="Prion F."/>
            <person name="Qin B."/>
            <person name="Qu C."/>
            <person name="Retzel E.F."/>
            <person name="Riddle C."/>
            <person name="Sallet E."/>
            <person name="Samain S."/>
            <person name="Samson N."/>
            <person name="Sanders I."/>
            <person name="Saurat O."/>
            <person name="Scarpelli C."/>
            <person name="Schiex T."/>
            <person name="Segurens B."/>
            <person name="Severin A.J."/>
            <person name="Sherrier D.J."/>
            <person name="Shi R."/>
            <person name="Sims S."/>
            <person name="Singer S.R."/>
            <person name="Sinharoy S."/>
            <person name="Sterck L."/>
            <person name="Viollet A."/>
            <person name="Wang B.B."/>
            <person name="Wang K."/>
            <person name="Wang M."/>
            <person name="Wang X."/>
            <person name="Warfsmann J."/>
            <person name="Weissenbach J."/>
            <person name="White D.D."/>
            <person name="White J.D."/>
            <person name="Wiley G.B."/>
            <person name="Wincker P."/>
            <person name="Xing Y."/>
            <person name="Yang L."/>
            <person name="Yao Z."/>
            <person name="Ying F."/>
            <person name="Zhai J."/>
            <person name="Zhou L."/>
            <person name="Zuber A."/>
            <person name="Denarie J."/>
            <person name="Dixon R.A."/>
            <person name="May G.D."/>
            <person name="Schwartz D.C."/>
            <person name="Rogers J."/>
            <person name="Quetier F."/>
            <person name="Town C.D."/>
            <person name="Roe B.A."/>
        </authorList>
    </citation>
    <scope>NUCLEOTIDE SEQUENCE [LARGE SCALE GENOMIC DNA]</scope>
    <source>
        <strain evidence="1">A17</strain>
        <strain evidence="2 3">cv. Jemalong A17</strain>
    </source>
</reference>
<gene>
    <name evidence="1" type="ordered locus">MTR_4g124760</name>
</gene>
<reference evidence="1 3" key="2">
    <citation type="journal article" date="2014" name="BMC Genomics">
        <title>An improved genome release (version Mt4.0) for the model legume Medicago truncatula.</title>
        <authorList>
            <person name="Tang H."/>
            <person name="Krishnakumar V."/>
            <person name="Bidwell S."/>
            <person name="Rosen B."/>
            <person name="Chan A."/>
            <person name="Zhou S."/>
            <person name="Gentzbittel L."/>
            <person name="Childs K.L."/>
            <person name="Yandell M."/>
            <person name="Gundlach H."/>
            <person name="Mayer K.F."/>
            <person name="Schwartz D.C."/>
            <person name="Town C.D."/>
        </authorList>
    </citation>
    <scope>GENOME REANNOTATION</scope>
    <source>
        <strain evidence="2 3">cv. Jemalong A17</strain>
    </source>
</reference>
<organism evidence="1 3">
    <name type="scientific">Medicago truncatula</name>
    <name type="common">Barrel medic</name>
    <name type="synonym">Medicago tribuloides</name>
    <dbReference type="NCBI Taxonomy" id="3880"/>
    <lineage>
        <taxon>Eukaryota</taxon>
        <taxon>Viridiplantae</taxon>
        <taxon>Streptophyta</taxon>
        <taxon>Embryophyta</taxon>
        <taxon>Tracheophyta</taxon>
        <taxon>Spermatophyta</taxon>
        <taxon>Magnoliopsida</taxon>
        <taxon>eudicotyledons</taxon>
        <taxon>Gunneridae</taxon>
        <taxon>Pentapetalae</taxon>
        <taxon>rosids</taxon>
        <taxon>fabids</taxon>
        <taxon>Fabales</taxon>
        <taxon>Fabaceae</taxon>
        <taxon>Papilionoideae</taxon>
        <taxon>50 kb inversion clade</taxon>
        <taxon>NPAAA clade</taxon>
        <taxon>Hologalegina</taxon>
        <taxon>IRL clade</taxon>
        <taxon>Trifolieae</taxon>
        <taxon>Medicago</taxon>
    </lineage>
</organism>
<dbReference type="STRING" id="3880.G7JS57"/>
<dbReference type="AlphaFoldDB" id="G7JS57"/>
<dbReference type="Proteomes" id="UP000002051">
    <property type="component" value="Chromosome 4"/>
</dbReference>
<dbReference type="EnsemblPlants" id="AES92155">
    <property type="protein sequence ID" value="AES92155"/>
    <property type="gene ID" value="MTR_4g124760"/>
</dbReference>
<protein>
    <submittedName>
        <fullName evidence="1">Ferredoxin, putative</fullName>
    </submittedName>
</protein>
<evidence type="ECO:0000313" key="3">
    <source>
        <dbReference type="Proteomes" id="UP000002051"/>
    </source>
</evidence>
<sequence>MVPQFKAGKTFGLKEHLQRSHLSCQVIAKAELDIVHLTITDTTQNFAVDGYVPKPN</sequence>
<accession>G7JS57</accession>